<dbReference type="GO" id="GO:0052689">
    <property type="term" value="F:carboxylic ester hydrolase activity"/>
    <property type="evidence" value="ECO:0007669"/>
    <property type="project" value="TreeGrafter"/>
</dbReference>
<organism evidence="2 3">
    <name type="scientific">Sphingobacterium puteale</name>
    <dbReference type="NCBI Taxonomy" id="2420510"/>
    <lineage>
        <taxon>Bacteria</taxon>
        <taxon>Pseudomonadati</taxon>
        <taxon>Bacteroidota</taxon>
        <taxon>Sphingobacteriia</taxon>
        <taxon>Sphingobacteriales</taxon>
        <taxon>Sphingobacteriaceae</taxon>
        <taxon>Sphingobacterium</taxon>
    </lineage>
</organism>
<dbReference type="InterPro" id="IPR029058">
    <property type="entry name" value="AB_hydrolase_fold"/>
</dbReference>
<dbReference type="InterPro" id="IPR053145">
    <property type="entry name" value="AB_hydrolase_Est10"/>
</dbReference>
<dbReference type="AlphaFoldDB" id="A0A420VQ23"/>
<evidence type="ECO:0000313" key="3">
    <source>
        <dbReference type="Proteomes" id="UP000282423"/>
    </source>
</evidence>
<comment type="caution">
    <text evidence="2">The sequence shown here is derived from an EMBL/GenBank/DDBJ whole genome shotgun (WGS) entry which is preliminary data.</text>
</comment>
<keyword evidence="3" id="KW-1185">Reference proteome</keyword>
<dbReference type="SUPFAM" id="SSF53474">
    <property type="entry name" value="alpha/beta-Hydrolases"/>
    <property type="match status" value="1"/>
</dbReference>
<dbReference type="OrthoDB" id="9809549at2"/>
<gene>
    <name evidence="2" type="ORF">D7322_27170</name>
</gene>
<name>A0A420VQ23_9SPHI</name>
<evidence type="ECO:0000259" key="1">
    <source>
        <dbReference type="Pfam" id="PF12146"/>
    </source>
</evidence>
<evidence type="ECO:0000313" key="2">
    <source>
        <dbReference type="EMBL" id="RKO68438.1"/>
    </source>
</evidence>
<dbReference type="Pfam" id="PF12146">
    <property type="entry name" value="Hydrolase_4"/>
    <property type="match status" value="1"/>
</dbReference>
<dbReference type="Gene3D" id="3.40.50.1820">
    <property type="entry name" value="alpha/beta hydrolase"/>
    <property type="match status" value="1"/>
</dbReference>
<reference evidence="2 3" key="1">
    <citation type="submission" date="2018-10" db="EMBL/GenBank/DDBJ databases">
        <title>Sphingobacterium sp. M05W1-28.</title>
        <authorList>
            <person name="Cai H."/>
        </authorList>
    </citation>
    <scope>NUCLEOTIDE SEQUENCE [LARGE SCALE GENOMIC DNA]</scope>
    <source>
        <strain evidence="2 3">M05W1-28</strain>
    </source>
</reference>
<dbReference type="EMBL" id="RBWS01000031">
    <property type="protein sequence ID" value="RKO68438.1"/>
    <property type="molecule type" value="Genomic_DNA"/>
</dbReference>
<protein>
    <submittedName>
        <fullName evidence="2">Alpha/beta hydrolase</fullName>
    </submittedName>
</protein>
<dbReference type="PANTHER" id="PTHR43265">
    <property type="entry name" value="ESTERASE ESTD"/>
    <property type="match status" value="1"/>
</dbReference>
<dbReference type="Proteomes" id="UP000282423">
    <property type="component" value="Unassembled WGS sequence"/>
</dbReference>
<feature type="domain" description="Serine aminopeptidase S33" evidence="1">
    <location>
        <begin position="74"/>
        <end position="236"/>
    </location>
</feature>
<proteinExistence type="predicted"/>
<accession>A0A420VQ23</accession>
<dbReference type="InterPro" id="IPR022742">
    <property type="entry name" value="Hydrolase_4"/>
</dbReference>
<keyword evidence="2" id="KW-0378">Hydrolase</keyword>
<dbReference type="PANTHER" id="PTHR43265:SF1">
    <property type="entry name" value="ESTERASE ESTD"/>
    <property type="match status" value="1"/>
</dbReference>
<sequence>MKKHLSIAYSCNKPAYQRVKERLHIKAILSLLFLVFTTNIIAQTTECATKDIKFKSKGVELAGTIFSAPNSKIGIVIVHGSGQELRLNAFATLLAKNGISVLTYDKRGVGKSGGKYAGPEVGTNNIDSANLDLLAEDAKEAILALKNYFGHKLTHTGLLGFSQAGWIIPLASNKSKEVDFMVIFSGAVVPTREQLRFQFFTEGKVDFWTNHTEKEVRTHILNAPDKYKFITTDPQLVLSKTTARGLWLFGGQDVQVPVGLSIDHLNLLKIEGKPFEYCLFPEMGHFLTPSESSAPIKIAINWVKNLSQKFKNR</sequence>